<accession>A0AAV3RIW9</accession>
<dbReference type="Gene3D" id="6.10.250.210">
    <property type="match status" value="1"/>
</dbReference>
<dbReference type="PANTHER" id="PTHR31544:SF2">
    <property type="entry name" value="AIG2-LIKE PROTEIN D"/>
    <property type="match status" value="1"/>
</dbReference>
<dbReference type="Proteomes" id="UP001454036">
    <property type="component" value="Unassembled WGS sequence"/>
</dbReference>
<evidence type="ECO:0000313" key="2">
    <source>
        <dbReference type="EMBL" id="GAA0175794.1"/>
    </source>
</evidence>
<keyword evidence="3" id="KW-1185">Reference proteome</keyword>
<comment type="caution">
    <text evidence="2">The sequence shown here is derived from an EMBL/GenBank/DDBJ whole genome shotgun (WGS) entry which is preliminary data.</text>
</comment>
<evidence type="ECO:0000313" key="3">
    <source>
        <dbReference type="Proteomes" id="UP001454036"/>
    </source>
</evidence>
<name>A0AAV3RIW9_LITER</name>
<dbReference type="PANTHER" id="PTHR31544">
    <property type="entry name" value="AIG2-LIKE PROTEIN D"/>
    <property type="match status" value="1"/>
</dbReference>
<dbReference type="AlphaFoldDB" id="A0AAV3RIW9"/>
<comment type="similarity">
    <text evidence="1">Belongs to the gamma-glutamylcyclotransferase family.</text>
</comment>
<reference evidence="2 3" key="1">
    <citation type="submission" date="2024-01" db="EMBL/GenBank/DDBJ databases">
        <title>The complete chloroplast genome sequence of Lithospermum erythrorhizon: insights into the phylogenetic relationship among Boraginaceae species and the maternal lineages of purple gromwells.</title>
        <authorList>
            <person name="Okada T."/>
            <person name="Watanabe K."/>
        </authorList>
    </citation>
    <scope>NUCLEOTIDE SEQUENCE [LARGE SCALE GENOMIC DNA]</scope>
</reference>
<gene>
    <name evidence="2" type="ORF">LIER_28902</name>
</gene>
<evidence type="ECO:0000256" key="1">
    <source>
        <dbReference type="ARBA" id="ARBA00008861"/>
    </source>
</evidence>
<sequence>MSLDYVNMMLALSLEKMTLEFYSRLLMVNLQDGAEKSEAYTYVWANQTDPDLYGEWNFEVWKQLHMEDFMKMTMNFVEELELPDSKTRVATYESFYQQSDNGPTIP</sequence>
<dbReference type="EMBL" id="BAABME010009785">
    <property type="protein sequence ID" value="GAA0175794.1"/>
    <property type="molecule type" value="Genomic_DNA"/>
</dbReference>
<dbReference type="InterPro" id="IPR045038">
    <property type="entry name" value="AIG2-like"/>
</dbReference>
<organism evidence="2 3">
    <name type="scientific">Lithospermum erythrorhizon</name>
    <name type="common">Purple gromwell</name>
    <name type="synonym">Lithospermum officinale var. erythrorhizon</name>
    <dbReference type="NCBI Taxonomy" id="34254"/>
    <lineage>
        <taxon>Eukaryota</taxon>
        <taxon>Viridiplantae</taxon>
        <taxon>Streptophyta</taxon>
        <taxon>Embryophyta</taxon>
        <taxon>Tracheophyta</taxon>
        <taxon>Spermatophyta</taxon>
        <taxon>Magnoliopsida</taxon>
        <taxon>eudicotyledons</taxon>
        <taxon>Gunneridae</taxon>
        <taxon>Pentapetalae</taxon>
        <taxon>asterids</taxon>
        <taxon>lamiids</taxon>
        <taxon>Boraginales</taxon>
        <taxon>Boraginaceae</taxon>
        <taxon>Boraginoideae</taxon>
        <taxon>Lithospermeae</taxon>
        <taxon>Lithospermum</taxon>
    </lineage>
</organism>
<proteinExistence type="inferred from homology"/>
<protein>
    <submittedName>
        <fullName evidence="2">Uncharacterized protein</fullName>
    </submittedName>
</protein>